<dbReference type="GO" id="GO:0000166">
    <property type="term" value="F:nucleotide binding"/>
    <property type="evidence" value="ECO:0007669"/>
    <property type="project" value="InterPro"/>
</dbReference>
<protein>
    <submittedName>
        <fullName evidence="4">Gfo/Idh/MocA family oxidoreductase</fullName>
    </submittedName>
</protein>
<comment type="similarity">
    <text evidence="1">Belongs to the Gfo/Idh/MocA family.</text>
</comment>
<dbReference type="RefSeq" id="WP_136357090.1">
    <property type="nucleotide sequence ID" value="NZ_CP046266.1"/>
</dbReference>
<dbReference type="InterPro" id="IPR000683">
    <property type="entry name" value="Gfo/Idh/MocA-like_OxRdtase_N"/>
</dbReference>
<dbReference type="AlphaFoldDB" id="A0A4S4BRB7"/>
<dbReference type="InterPro" id="IPR050424">
    <property type="entry name" value="Gfo-Idh-MocA_inositol_DH"/>
</dbReference>
<keyword evidence="5" id="KW-1185">Reference proteome</keyword>
<gene>
    <name evidence="4" type="ORF">E6W99_19960</name>
</gene>
<dbReference type="PANTHER" id="PTHR43593:SF1">
    <property type="entry name" value="INOSITOL 2-DEHYDROGENASE"/>
    <property type="match status" value="1"/>
</dbReference>
<dbReference type="Gene3D" id="3.30.360.10">
    <property type="entry name" value="Dihydrodipicolinate Reductase, domain 2"/>
    <property type="match status" value="1"/>
</dbReference>
<dbReference type="SUPFAM" id="SSF55347">
    <property type="entry name" value="Glyceraldehyde-3-phosphate dehydrogenase-like, C-terminal domain"/>
    <property type="match status" value="1"/>
</dbReference>
<reference evidence="4 5" key="1">
    <citation type="submission" date="2019-04" db="EMBL/GenBank/DDBJ databases">
        <title>Bacillus sediminilitoris sp. nov., isolated from a tidal flat sediment on the East China Sea.</title>
        <authorList>
            <person name="Wei Y."/>
            <person name="Mao H."/>
            <person name="Fang J."/>
        </authorList>
    </citation>
    <scope>NUCLEOTIDE SEQUENCE [LARGE SCALE GENOMIC DNA]</scope>
    <source>
        <strain evidence="4 5">DSL-17</strain>
    </source>
</reference>
<evidence type="ECO:0000313" key="4">
    <source>
        <dbReference type="EMBL" id="THF76968.1"/>
    </source>
</evidence>
<dbReference type="InterPro" id="IPR036291">
    <property type="entry name" value="NAD(P)-bd_dom_sf"/>
</dbReference>
<name>A0A4S4BRB7_9BACI</name>
<dbReference type="Pfam" id="PF01408">
    <property type="entry name" value="GFO_IDH_MocA"/>
    <property type="match status" value="1"/>
</dbReference>
<dbReference type="EMBL" id="SSNT01000017">
    <property type="protein sequence ID" value="THF76968.1"/>
    <property type="molecule type" value="Genomic_DNA"/>
</dbReference>
<dbReference type="OrthoDB" id="9815825at2"/>
<evidence type="ECO:0000256" key="1">
    <source>
        <dbReference type="ARBA" id="ARBA00010928"/>
    </source>
</evidence>
<dbReference type="PANTHER" id="PTHR43593">
    <property type="match status" value="1"/>
</dbReference>
<comment type="caution">
    <text evidence="4">The sequence shown here is derived from an EMBL/GenBank/DDBJ whole genome shotgun (WGS) entry which is preliminary data.</text>
</comment>
<feature type="domain" description="Gfo/Idh/MocA-like oxidoreductase N-terminal" evidence="2">
    <location>
        <begin position="38"/>
        <end position="160"/>
    </location>
</feature>
<dbReference type="Gene3D" id="3.40.50.720">
    <property type="entry name" value="NAD(P)-binding Rossmann-like Domain"/>
    <property type="match status" value="1"/>
</dbReference>
<accession>A0A4S4BRB7</accession>
<dbReference type="InterPro" id="IPR004104">
    <property type="entry name" value="Gfo/Idh/MocA-like_OxRdtase_C"/>
</dbReference>
<dbReference type="Pfam" id="PF02894">
    <property type="entry name" value="GFO_IDH_MocA_C"/>
    <property type="match status" value="1"/>
</dbReference>
<evidence type="ECO:0000259" key="2">
    <source>
        <dbReference type="Pfam" id="PF01408"/>
    </source>
</evidence>
<evidence type="ECO:0000259" key="3">
    <source>
        <dbReference type="Pfam" id="PF02894"/>
    </source>
</evidence>
<sequence length="404" mass="46307">MNLLGKKVKNRYMSRNPKFDYLPDQDRYFSYREQPSYKFNIIGCGNIGREHMKVTMMEERATIYGVYDQNPSSIEEAERLFSTLSDHSLVKYDSLQAACHDPEADGLIICTPNYTHIDVIREAVKSGKHILLEKPMATTLRDAYEIMQLAKDYESVFQIGLQYRYKAIYAESIHETLERKAIGDVKTISMTEHRIPFLDKVNQWNKFSKYSGGTLVEKCCHYFDLMNLFAQSKPVQVYASGNMAVNFTDFTYNNEQADIIDNAFVTVIYENDVRANFNLCMFSPTFYEELVICGDKGRLKASENEDFLSAKRPRNHLEILCGEEKPSRLMTPAYPDHIETSGHGGATYYEHVYFIDNIENKQTTTATVEDGLWSVLVGLAAEQSIKLGKAVMIEEILKESQVTI</sequence>
<feature type="domain" description="Gfo/Idh/MocA-like oxidoreductase C-terminal" evidence="3">
    <location>
        <begin position="175"/>
        <end position="392"/>
    </location>
</feature>
<evidence type="ECO:0000313" key="5">
    <source>
        <dbReference type="Proteomes" id="UP000310334"/>
    </source>
</evidence>
<dbReference type="SUPFAM" id="SSF51735">
    <property type="entry name" value="NAD(P)-binding Rossmann-fold domains"/>
    <property type="match status" value="1"/>
</dbReference>
<organism evidence="4 5">
    <name type="scientific">Metabacillus sediminilitoris</name>
    <dbReference type="NCBI Taxonomy" id="2567941"/>
    <lineage>
        <taxon>Bacteria</taxon>
        <taxon>Bacillati</taxon>
        <taxon>Bacillota</taxon>
        <taxon>Bacilli</taxon>
        <taxon>Bacillales</taxon>
        <taxon>Bacillaceae</taxon>
        <taxon>Metabacillus</taxon>
    </lineage>
</organism>
<dbReference type="Proteomes" id="UP000310334">
    <property type="component" value="Unassembled WGS sequence"/>
</dbReference>
<proteinExistence type="inferred from homology"/>